<evidence type="ECO:0000256" key="8">
    <source>
        <dbReference type="ARBA" id="ARBA00012016"/>
    </source>
</evidence>
<evidence type="ECO:0000256" key="17">
    <source>
        <dbReference type="ARBA" id="ARBA00030571"/>
    </source>
</evidence>
<proteinExistence type="inferred from homology"/>
<dbReference type="SUPFAM" id="SSF52540">
    <property type="entry name" value="P-loop containing nucleoside triphosphate hydrolases"/>
    <property type="match status" value="1"/>
</dbReference>
<dbReference type="EMBL" id="JABAFA010000001">
    <property type="protein sequence ID" value="NMD98138.1"/>
    <property type="molecule type" value="Genomic_DNA"/>
</dbReference>
<keyword evidence="13 20" id="KW-0418">Kinase</keyword>
<comment type="catalytic activity">
    <reaction evidence="3">
        <text>adenosylcob(III)inamide + GTP = adenosylcob(III)inamide phosphate + GDP + H(+)</text>
        <dbReference type="Rhea" id="RHEA:15765"/>
        <dbReference type="ChEBI" id="CHEBI:2480"/>
        <dbReference type="ChEBI" id="CHEBI:15378"/>
        <dbReference type="ChEBI" id="CHEBI:37565"/>
        <dbReference type="ChEBI" id="CHEBI:58189"/>
        <dbReference type="ChEBI" id="CHEBI:58502"/>
        <dbReference type="EC" id="2.7.1.156"/>
    </reaction>
</comment>
<dbReference type="InterPro" id="IPR003203">
    <property type="entry name" value="CobU/CobP"/>
</dbReference>
<keyword evidence="12 19" id="KW-0547">Nucleotide-binding</keyword>
<dbReference type="Proteomes" id="UP000543804">
    <property type="component" value="Unassembled WGS sequence"/>
</dbReference>
<dbReference type="EC" id="2.7.1.156" evidence="8"/>
<dbReference type="EC" id="2.7.7.62" evidence="9"/>
<evidence type="ECO:0000256" key="3">
    <source>
        <dbReference type="ARBA" id="ARBA00001522"/>
    </source>
</evidence>
<evidence type="ECO:0000256" key="5">
    <source>
        <dbReference type="ARBA" id="ARBA00004692"/>
    </source>
</evidence>
<keyword evidence="10" id="KW-0169">Cobalamin biosynthesis</keyword>
<evidence type="ECO:0000256" key="12">
    <source>
        <dbReference type="ARBA" id="ARBA00022741"/>
    </source>
</evidence>
<dbReference type="CDD" id="cd00544">
    <property type="entry name" value="CobU"/>
    <property type="match status" value="1"/>
</dbReference>
<comment type="catalytic activity">
    <reaction evidence="2">
        <text>adenosylcob(III)inamide phosphate + GTP + H(+) = adenosylcob(III)inamide-GDP + diphosphate</text>
        <dbReference type="Rhea" id="RHEA:22712"/>
        <dbReference type="ChEBI" id="CHEBI:15378"/>
        <dbReference type="ChEBI" id="CHEBI:33019"/>
        <dbReference type="ChEBI" id="CHEBI:37565"/>
        <dbReference type="ChEBI" id="CHEBI:58502"/>
        <dbReference type="ChEBI" id="CHEBI:60487"/>
        <dbReference type="EC" id="2.7.7.62"/>
    </reaction>
</comment>
<reference evidence="20 21" key="1">
    <citation type="submission" date="2020-04" db="EMBL/GenBank/DDBJ databases">
        <authorList>
            <person name="Hitch T.C.A."/>
            <person name="Wylensek D."/>
            <person name="Clavel T."/>
        </authorList>
    </citation>
    <scope>NUCLEOTIDE SEQUENCE [LARGE SCALE GENOMIC DNA]</scope>
    <source>
        <strain evidence="20 21">PG-130-P53-12</strain>
    </source>
</reference>
<comment type="pathway">
    <text evidence="6">Cofactor biosynthesis; adenosylcobalamin biosynthesis; adenosylcobalamin from cob(II)yrinate a,c-diamide: step 5/7.</text>
</comment>
<comment type="caution">
    <text evidence="20">The sequence shown here is derived from an EMBL/GenBank/DDBJ whole genome shotgun (WGS) entry which is preliminary data.</text>
</comment>
<comment type="function">
    <text evidence="4">Catalyzes ATP-dependent phosphorylation of adenosylcobinamide and addition of GMP to adenosylcobinamide phosphate.</text>
</comment>
<feature type="active site" description="GMP-histidine intermediate" evidence="18">
    <location>
        <position position="54"/>
    </location>
</feature>
<comment type="similarity">
    <text evidence="7">Belongs to the CobU/CobP family.</text>
</comment>
<evidence type="ECO:0000256" key="19">
    <source>
        <dbReference type="PIRSR" id="PIRSR006135-2"/>
    </source>
</evidence>
<organism evidence="20 21">
    <name type="scientific">Selenomonas bovis</name>
    <dbReference type="NCBI Taxonomy" id="416586"/>
    <lineage>
        <taxon>Bacteria</taxon>
        <taxon>Bacillati</taxon>
        <taxon>Bacillota</taxon>
        <taxon>Negativicutes</taxon>
        <taxon>Selenomonadales</taxon>
        <taxon>Selenomonadaceae</taxon>
        <taxon>Selenomonas</taxon>
    </lineage>
</organism>
<comment type="pathway">
    <text evidence="5">Cofactor biosynthesis; adenosylcobalamin biosynthesis; adenosylcobalamin from cob(II)yrinate a,c-diamide: step 6/7.</text>
</comment>
<evidence type="ECO:0000256" key="18">
    <source>
        <dbReference type="PIRSR" id="PIRSR006135-1"/>
    </source>
</evidence>
<keyword evidence="11 20" id="KW-0808">Transferase</keyword>
<comment type="catalytic activity">
    <reaction evidence="1">
        <text>adenosylcob(III)inamide + ATP = adenosylcob(III)inamide phosphate + ADP + H(+)</text>
        <dbReference type="Rhea" id="RHEA:15769"/>
        <dbReference type="ChEBI" id="CHEBI:2480"/>
        <dbReference type="ChEBI" id="CHEBI:15378"/>
        <dbReference type="ChEBI" id="CHEBI:30616"/>
        <dbReference type="ChEBI" id="CHEBI:58502"/>
        <dbReference type="ChEBI" id="CHEBI:456216"/>
        <dbReference type="EC" id="2.7.1.156"/>
    </reaction>
</comment>
<evidence type="ECO:0000256" key="13">
    <source>
        <dbReference type="ARBA" id="ARBA00022777"/>
    </source>
</evidence>
<dbReference type="GO" id="GO:0008820">
    <property type="term" value="F:cobinamide phosphate guanylyltransferase activity"/>
    <property type="evidence" value="ECO:0007669"/>
    <property type="project" value="UniProtKB-EC"/>
</dbReference>
<evidence type="ECO:0000256" key="10">
    <source>
        <dbReference type="ARBA" id="ARBA00022573"/>
    </source>
</evidence>
<protein>
    <recommendedName>
        <fullName evidence="16">Adenosylcobinamide kinase</fullName>
        <ecNumber evidence="8">2.7.1.156</ecNumber>
        <ecNumber evidence="9">2.7.7.62</ecNumber>
    </recommendedName>
    <alternativeName>
        <fullName evidence="17">Adenosylcobinamide-phosphate guanylyltransferase</fullName>
    </alternativeName>
</protein>
<evidence type="ECO:0000256" key="6">
    <source>
        <dbReference type="ARBA" id="ARBA00005159"/>
    </source>
</evidence>
<evidence type="ECO:0000256" key="16">
    <source>
        <dbReference type="ARBA" id="ARBA00029570"/>
    </source>
</evidence>
<evidence type="ECO:0000256" key="1">
    <source>
        <dbReference type="ARBA" id="ARBA00000312"/>
    </source>
</evidence>
<feature type="binding site" evidence="19">
    <location>
        <begin position="55"/>
        <end position="58"/>
    </location>
    <ligand>
        <name>GTP</name>
        <dbReference type="ChEBI" id="CHEBI:37565"/>
    </ligand>
</feature>
<dbReference type="GO" id="GO:0005524">
    <property type="term" value="F:ATP binding"/>
    <property type="evidence" value="ECO:0007669"/>
    <property type="project" value="UniProtKB-KW"/>
</dbReference>
<evidence type="ECO:0000256" key="11">
    <source>
        <dbReference type="ARBA" id="ARBA00022679"/>
    </source>
</evidence>
<sequence>MKQERGEIILVTGGARSGKSAFAERYVATHGRRIAYIATAQVLDDEMRYRVELHKRRRPETWRTYEAPFAAEQAIAKAASDRDTILFDCVTIYLSNLLCSFSEEQIADEALVHAQADAAIDRLIAAVRTGGVRCVFVTNEVGAGIVPEHRLSRLYRDAAGRANQRLAQEAEAVYLTVAGIPVNLRKLAEEQQ</sequence>
<feature type="binding site" evidence="19">
    <location>
        <position position="66"/>
    </location>
    <ligand>
        <name>GTP</name>
        <dbReference type="ChEBI" id="CHEBI:37565"/>
    </ligand>
</feature>
<dbReference type="PANTHER" id="PTHR34848">
    <property type="match status" value="1"/>
</dbReference>
<dbReference type="GO" id="GO:0005525">
    <property type="term" value="F:GTP binding"/>
    <property type="evidence" value="ECO:0007669"/>
    <property type="project" value="UniProtKB-KW"/>
</dbReference>
<dbReference type="PIRSF" id="PIRSF006135">
    <property type="entry name" value="CobU"/>
    <property type="match status" value="1"/>
</dbReference>
<evidence type="ECO:0000256" key="15">
    <source>
        <dbReference type="ARBA" id="ARBA00023134"/>
    </source>
</evidence>
<keyword evidence="15 19" id="KW-0342">GTP-binding</keyword>
<evidence type="ECO:0000256" key="2">
    <source>
        <dbReference type="ARBA" id="ARBA00000711"/>
    </source>
</evidence>
<gene>
    <name evidence="20" type="primary">cobU</name>
    <name evidence="20" type="ORF">HF878_01370</name>
</gene>
<dbReference type="GO" id="GO:0043752">
    <property type="term" value="F:adenosylcobinamide kinase activity"/>
    <property type="evidence" value="ECO:0007669"/>
    <property type="project" value="UniProtKB-EC"/>
</dbReference>
<keyword evidence="21" id="KW-1185">Reference proteome</keyword>
<dbReference type="NCBIfam" id="NF004469">
    <property type="entry name" value="PRK05800.1"/>
    <property type="match status" value="1"/>
</dbReference>
<dbReference type="AlphaFoldDB" id="A0A848B4Q7"/>
<accession>A0A848B4Q7</accession>
<dbReference type="PANTHER" id="PTHR34848:SF1">
    <property type="entry name" value="BIFUNCTIONAL ADENOSYLCOBALAMIN BIOSYNTHESIS PROTEIN COBU"/>
    <property type="match status" value="1"/>
</dbReference>
<feature type="binding site" evidence="19">
    <location>
        <begin position="38"/>
        <end position="40"/>
    </location>
    <ligand>
        <name>GTP</name>
        <dbReference type="ChEBI" id="CHEBI:37565"/>
    </ligand>
</feature>
<keyword evidence="20" id="KW-0548">Nucleotidyltransferase</keyword>
<keyword evidence="14" id="KW-0067">ATP-binding</keyword>
<evidence type="ECO:0000256" key="4">
    <source>
        <dbReference type="ARBA" id="ARBA00003889"/>
    </source>
</evidence>
<dbReference type="Gene3D" id="3.40.50.300">
    <property type="entry name" value="P-loop containing nucleotide triphosphate hydrolases"/>
    <property type="match status" value="1"/>
</dbReference>
<name>A0A848B4Q7_9FIRM</name>
<evidence type="ECO:0000256" key="9">
    <source>
        <dbReference type="ARBA" id="ARBA00012523"/>
    </source>
</evidence>
<dbReference type="GO" id="GO:0009236">
    <property type="term" value="P:cobalamin biosynthetic process"/>
    <property type="evidence" value="ECO:0007669"/>
    <property type="project" value="UniProtKB-UniPathway"/>
</dbReference>
<feature type="binding site" evidence="19">
    <location>
        <position position="88"/>
    </location>
    <ligand>
        <name>GTP</name>
        <dbReference type="ChEBI" id="CHEBI:37565"/>
    </ligand>
</feature>
<dbReference type="RefSeq" id="WP_019542053.1">
    <property type="nucleotide sequence ID" value="NZ_JABAFA010000001.1"/>
</dbReference>
<evidence type="ECO:0000256" key="7">
    <source>
        <dbReference type="ARBA" id="ARBA00007490"/>
    </source>
</evidence>
<feature type="binding site" evidence="19">
    <location>
        <begin position="13"/>
        <end position="20"/>
    </location>
    <ligand>
        <name>GTP</name>
        <dbReference type="ChEBI" id="CHEBI:37565"/>
    </ligand>
</feature>
<evidence type="ECO:0000256" key="14">
    <source>
        <dbReference type="ARBA" id="ARBA00022840"/>
    </source>
</evidence>
<dbReference type="InterPro" id="IPR027417">
    <property type="entry name" value="P-loop_NTPase"/>
</dbReference>
<evidence type="ECO:0000313" key="21">
    <source>
        <dbReference type="Proteomes" id="UP000543804"/>
    </source>
</evidence>
<evidence type="ECO:0000313" key="20">
    <source>
        <dbReference type="EMBL" id="NMD98138.1"/>
    </source>
</evidence>
<dbReference type="Pfam" id="PF02283">
    <property type="entry name" value="CobU"/>
    <property type="match status" value="1"/>
</dbReference>
<dbReference type="UniPathway" id="UPA00148">
    <property type="reaction ID" value="UER00236"/>
</dbReference>